<reference evidence="4 5" key="1">
    <citation type="submission" date="2024-09" db="EMBL/GenBank/DDBJ databases">
        <title>Chromosome-scale assembly of Riccia sorocarpa.</title>
        <authorList>
            <person name="Paukszto L."/>
        </authorList>
    </citation>
    <scope>NUCLEOTIDE SEQUENCE [LARGE SCALE GENOMIC DNA]</scope>
    <source>
        <strain evidence="4">LP-2024</strain>
        <tissue evidence="4">Aerial parts of the thallus</tissue>
    </source>
</reference>
<evidence type="ECO:0000313" key="4">
    <source>
        <dbReference type="EMBL" id="KAL3696221.1"/>
    </source>
</evidence>
<evidence type="ECO:0000256" key="2">
    <source>
        <dbReference type="SAM" id="SignalP"/>
    </source>
</evidence>
<feature type="domain" description="DUF7953" evidence="3">
    <location>
        <begin position="31"/>
        <end position="142"/>
    </location>
</feature>
<accession>A0ABD3I1P2</accession>
<keyword evidence="2" id="KW-0732">Signal</keyword>
<dbReference type="PANTHER" id="PTHR33780">
    <property type="entry name" value="EXPRESSED PROTEIN"/>
    <property type="match status" value="1"/>
</dbReference>
<feature type="chain" id="PRO_5044755993" description="DUF7953 domain-containing protein" evidence="2">
    <location>
        <begin position="30"/>
        <end position="236"/>
    </location>
</feature>
<dbReference type="PANTHER" id="PTHR33780:SF3">
    <property type="entry name" value="EXPRESSED PROTEIN"/>
    <property type="match status" value="1"/>
</dbReference>
<dbReference type="Pfam" id="PF25829">
    <property type="entry name" value="DUF7953"/>
    <property type="match status" value="1"/>
</dbReference>
<keyword evidence="5" id="KW-1185">Reference proteome</keyword>
<dbReference type="EMBL" id="JBJQOH010000002">
    <property type="protein sequence ID" value="KAL3696221.1"/>
    <property type="molecule type" value="Genomic_DNA"/>
</dbReference>
<evidence type="ECO:0000313" key="5">
    <source>
        <dbReference type="Proteomes" id="UP001633002"/>
    </source>
</evidence>
<name>A0ABD3I1P2_9MARC</name>
<sequence>MRGQGMADILNVLVLIVLLLYLSFEVVVADGNVTLESMTIFTTHEWFRRNPTVYFQCQEEKKVFLPDVIHKGVSYSFLGQESWQPLTTLYGTKCKRCGFYEQDTIKADDTFFEWELCPKEFSYPDGRYEVFQEKEFNATFICGDCVPKNSTESDALKVDEEEEKGEDHRVAVISLILVLVLLFLVGLAVVAYMNWRRKQRADQQARFMKMFEDDNDLDAELGLKDYLTIAFNGGIS</sequence>
<proteinExistence type="predicted"/>
<keyword evidence="1" id="KW-1133">Transmembrane helix</keyword>
<organism evidence="4 5">
    <name type="scientific">Riccia sorocarpa</name>
    <dbReference type="NCBI Taxonomy" id="122646"/>
    <lineage>
        <taxon>Eukaryota</taxon>
        <taxon>Viridiplantae</taxon>
        <taxon>Streptophyta</taxon>
        <taxon>Embryophyta</taxon>
        <taxon>Marchantiophyta</taxon>
        <taxon>Marchantiopsida</taxon>
        <taxon>Marchantiidae</taxon>
        <taxon>Marchantiales</taxon>
        <taxon>Ricciaceae</taxon>
        <taxon>Riccia</taxon>
    </lineage>
</organism>
<gene>
    <name evidence="4" type="ORF">R1sor_010297</name>
</gene>
<evidence type="ECO:0000256" key="1">
    <source>
        <dbReference type="SAM" id="Phobius"/>
    </source>
</evidence>
<comment type="caution">
    <text evidence="4">The sequence shown here is derived from an EMBL/GenBank/DDBJ whole genome shotgun (WGS) entry which is preliminary data.</text>
</comment>
<dbReference type="InterPro" id="IPR057713">
    <property type="entry name" value="DUF7953"/>
</dbReference>
<keyword evidence="1" id="KW-0472">Membrane</keyword>
<feature type="signal peptide" evidence="2">
    <location>
        <begin position="1"/>
        <end position="29"/>
    </location>
</feature>
<protein>
    <recommendedName>
        <fullName evidence="3">DUF7953 domain-containing protein</fullName>
    </recommendedName>
</protein>
<dbReference type="AlphaFoldDB" id="A0ABD3I1P2"/>
<evidence type="ECO:0000259" key="3">
    <source>
        <dbReference type="Pfam" id="PF25829"/>
    </source>
</evidence>
<feature type="transmembrane region" description="Helical" evidence="1">
    <location>
        <begin position="170"/>
        <end position="193"/>
    </location>
</feature>
<keyword evidence="1" id="KW-0812">Transmembrane</keyword>
<dbReference type="Proteomes" id="UP001633002">
    <property type="component" value="Unassembled WGS sequence"/>
</dbReference>